<accession>A0AAV9BEW1</accession>
<evidence type="ECO:0000256" key="2">
    <source>
        <dbReference type="SAM" id="SignalP"/>
    </source>
</evidence>
<keyword evidence="1" id="KW-0472">Membrane</keyword>
<dbReference type="InterPro" id="IPR010605">
    <property type="entry name" value="DUF1191"/>
</dbReference>
<evidence type="ECO:0000313" key="3">
    <source>
        <dbReference type="EMBL" id="KAK1274975.1"/>
    </source>
</evidence>
<dbReference type="AlphaFoldDB" id="A0AAV9BEW1"/>
<feature type="transmembrane region" description="Helical" evidence="1">
    <location>
        <begin position="224"/>
        <end position="247"/>
    </location>
</feature>
<keyword evidence="4" id="KW-1185">Reference proteome</keyword>
<dbReference type="Proteomes" id="UP001179952">
    <property type="component" value="Unassembled WGS sequence"/>
</dbReference>
<evidence type="ECO:0000313" key="4">
    <source>
        <dbReference type="Proteomes" id="UP001179952"/>
    </source>
</evidence>
<sequence length="293" mass="31220">MMGCLFILAFLLLLGSSRAESSGAASLDAVLRDSALGALASHRRTGVAYRVPVPVNLSGVEASVMRVRGGSLRSRGASFEGLTIPPNTTTSTPYAPRLMILHENLRNWSDTHYALPGYAFATPVIGFLAYNASVLDPIHAEKLEIDANGDPISIGFVNFESLNPTMRCVRFGVDGSVRFDSVVAGNACLTNRTGHFAIAVPTMNSPSPAPEGARITRKGRRWKVWVVAFGVGVGGVVMVGLVGVAVVKVMENKKMEVSEEGEALGAMWVGRSRMPSAAPMIRTQPLIDDEHAL</sequence>
<dbReference type="GO" id="GO:0016020">
    <property type="term" value="C:membrane"/>
    <property type="evidence" value="ECO:0007669"/>
    <property type="project" value="TreeGrafter"/>
</dbReference>
<dbReference type="PANTHER" id="PTHR33512:SF33">
    <property type="entry name" value="OS06G0158800 PROTEIN"/>
    <property type="match status" value="1"/>
</dbReference>
<evidence type="ECO:0000256" key="1">
    <source>
        <dbReference type="SAM" id="Phobius"/>
    </source>
</evidence>
<organism evidence="3 4">
    <name type="scientific">Acorus gramineus</name>
    <name type="common">Dwarf sweet flag</name>
    <dbReference type="NCBI Taxonomy" id="55184"/>
    <lineage>
        <taxon>Eukaryota</taxon>
        <taxon>Viridiplantae</taxon>
        <taxon>Streptophyta</taxon>
        <taxon>Embryophyta</taxon>
        <taxon>Tracheophyta</taxon>
        <taxon>Spermatophyta</taxon>
        <taxon>Magnoliopsida</taxon>
        <taxon>Liliopsida</taxon>
        <taxon>Acoraceae</taxon>
        <taxon>Acorus</taxon>
    </lineage>
</organism>
<protein>
    <submittedName>
        <fullName evidence="3">Uncharacterized protein</fullName>
    </submittedName>
</protein>
<reference evidence="3" key="2">
    <citation type="submission" date="2023-06" db="EMBL/GenBank/DDBJ databases">
        <authorList>
            <person name="Ma L."/>
            <person name="Liu K.-W."/>
            <person name="Li Z."/>
            <person name="Hsiao Y.-Y."/>
            <person name="Qi Y."/>
            <person name="Fu T."/>
            <person name="Tang G."/>
            <person name="Zhang D."/>
            <person name="Sun W.-H."/>
            <person name="Liu D.-K."/>
            <person name="Li Y."/>
            <person name="Chen G.-Z."/>
            <person name="Liu X.-D."/>
            <person name="Liao X.-Y."/>
            <person name="Jiang Y.-T."/>
            <person name="Yu X."/>
            <person name="Hao Y."/>
            <person name="Huang J."/>
            <person name="Zhao X.-W."/>
            <person name="Ke S."/>
            <person name="Chen Y.-Y."/>
            <person name="Wu W.-L."/>
            <person name="Hsu J.-L."/>
            <person name="Lin Y.-F."/>
            <person name="Huang M.-D."/>
            <person name="Li C.-Y."/>
            <person name="Huang L."/>
            <person name="Wang Z.-W."/>
            <person name="Zhao X."/>
            <person name="Zhong W.-Y."/>
            <person name="Peng D.-H."/>
            <person name="Ahmad S."/>
            <person name="Lan S."/>
            <person name="Zhang J.-S."/>
            <person name="Tsai W.-C."/>
            <person name="Van De Peer Y."/>
            <person name="Liu Z.-J."/>
        </authorList>
    </citation>
    <scope>NUCLEOTIDE SEQUENCE</scope>
    <source>
        <strain evidence="3">SCP</strain>
        <tissue evidence="3">Leaves</tissue>
    </source>
</reference>
<keyword evidence="2" id="KW-0732">Signal</keyword>
<feature type="chain" id="PRO_5043474148" evidence="2">
    <location>
        <begin position="20"/>
        <end position="293"/>
    </location>
</feature>
<gene>
    <name evidence="3" type="ORF">QJS04_geneDACA011124</name>
</gene>
<proteinExistence type="predicted"/>
<dbReference type="PANTHER" id="PTHR33512">
    <property type="entry name" value="PROTEIN, PUTATIVE (DUF1191)-RELATED"/>
    <property type="match status" value="1"/>
</dbReference>
<name>A0AAV9BEW1_ACOGR</name>
<reference evidence="3" key="1">
    <citation type="journal article" date="2023" name="Nat. Commun.">
        <title>Diploid and tetraploid genomes of Acorus and the evolution of monocots.</title>
        <authorList>
            <person name="Ma L."/>
            <person name="Liu K.W."/>
            <person name="Li Z."/>
            <person name="Hsiao Y.Y."/>
            <person name="Qi Y."/>
            <person name="Fu T."/>
            <person name="Tang G.D."/>
            <person name="Zhang D."/>
            <person name="Sun W.H."/>
            <person name="Liu D.K."/>
            <person name="Li Y."/>
            <person name="Chen G.Z."/>
            <person name="Liu X.D."/>
            <person name="Liao X.Y."/>
            <person name="Jiang Y.T."/>
            <person name="Yu X."/>
            <person name="Hao Y."/>
            <person name="Huang J."/>
            <person name="Zhao X.W."/>
            <person name="Ke S."/>
            <person name="Chen Y.Y."/>
            <person name="Wu W.L."/>
            <person name="Hsu J.L."/>
            <person name="Lin Y.F."/>
            <person name="Huang M.D."/>
            <person name="Li C.Y."/>
            <person name="Huang L."/>
            <person name="Wang Z.W."/>
            <person name="Zhao X."/>
            <person name="Zhong W.Y."/>
            <person name="Peng D.H."/>
            <person name="Ahmad S."/>
            <person name="Lan S."/>
            <person name="Zhang J.S."/>
            <person name="Tsai W.C."/>
            <person name="Van de Peer Y."/>
            <person name="Liu Z.J."/>
        </authorList>
    </citation>
    <scope>NUCLEOTIDE SEQUENCE</scope>
    <source>
        <strain evidence="3">SCP</strain>
    </source>
</reference>
<dbReference type="EMBL" id="JAUJYN010000003">
    <property type="protein sequence ID" value="KAK1274975.1"/>
    <property type="molecule type" value="Genomic_DNA"/>
</dbReference>
<dbReference type="Pfam" id="PF06697">
    <property type="entry name" value="DUF1191"/>
    <property type="match status" value="1"/>
</dbReference>
<keyword evidence="1" id="KW-1133">Transmembrane helix</keyword>
<comment type="caution">
    <text evidence="3">The sequence shown here is derived from an EMBL/GenBank/DDBJ whole genome shotgun (WGS) entry which is preliminary data.</text>
</comment>
<keyword evidence="1" id="KW-0812">Transmembrane</keyword>
<feature type="signal peptide" evidence="2">
    <location>
        <begin position="1"/>
        <end position="19"/>
    </location>
</feature>